<feature type="non-terminal residue" evidence="2">
    <location>
        <position position="85"/>
    </location>
</feature>
<feature type="non-terminal residue" evidence="2">
    <location>
        <position position="1"/>
    </location>
</feature>
<gene>
    <name evidence="2" type="primary">ORF45325</name>
</gene>
<dbReference type="InterPro" id="IPR045055">
    <property type="entry name" value="DNA2/NAM7-like"/>
</dbReference>
<evidence type="ECO:0000259" key="1">
    <source>
        <dbReference type="Pfam" id="PF13086"/>
    </source>
</evidence>
<dbReference type="EMBL" id="HACG01015629">
    <property type="protein sequence ID" value="CEK62494.1"/>
    <property type="molecule type" value="Transcribed_RNA"/>
</dbReference>
<feature type="domain" description="DNA2/NAM7 helicase helicase" evidence="1">
    <location>
        <begin position="5"/>
        <end position="50"/>
    </location>
</feature>
<organism evidence="2">
    <name type="scientific">Arion vulgaris</name>
    <dbReference type="NCBI Taxonomy" id="1028688"/>
    <lineage>
        <taxon>Eukaryota</taxon>
        <taxon>Metazoa</taxon>
        <taxon>Spiralia</taxon>
        <taxon>Lophotrochozoa</taxon>
        <taxon>Mollusca</taxon>
        <taxon>Gastropoda</taxon>
        <taxon>Heterobranchia</taxon>
        <taxon>Euthyneura</taxon>
        <taxon>Panpulmonata</taxon>
        <taxon>Eupulmonata</taxon>
        <taxon>Stylommatophora</taxon>
        <taxon>Helicina</taxon>
        <taxon>Arionoidea</taxon>
        <taxon>Arionidae</taxon>
        <taxon>Arion</taxon>
    </lineage>
</organism>
<sequence>SHKAMPFTCLIIDEATQAIEVDCLIPLQYRMTKVVLVGDHEQLHATVLSQIASEKCLARSLFERIDLCIKELIPKSTSSVMMLKR</sequence>
<dbReference type="InterPro" id="IPR041677">
    <property type="entry name" value="DNA2/NAM7_AAA_11"/>
</dbReference>
<dbReference type="SUPFAM" id="SSF52540">
    <property type="entry name" value="P-loop containing nucleoside triphosphate hydrolases"/>
    <property type="match status" value="1"/>
</dbReference>
<dbReference type="GO" id="GO:0004386">
    <property type="term" value="F:helicase activity"/>
    <property type="evidence" value="ECO:0007669"/>
    <property type="project" value="InterPro"/>
</dbReference>
<proteinExistence type="predicted"/>
<name>A0A0B6Z1Q5_9EUPU</name>
<dbReference type="PANTHER" id="PTHR10887:SF495">
    <property type="entry name" value="HELICASE SENATAXIN ISOFORM X1-RELATED"/>
    <property type="match status" value="1"/>
</dbReference>
<accession>A0A0B6Z1Q5</accession>
<dbReference type="PANTHER" id="PTHR10887">
    <property type="entry name" value="DNA2/NAM7 HELICASE FAMILY"/>
    <property type="match status" value="1"/>
</dbReference>
<reference evidence="2" key="1">
    <citation type="submission" date="2014-12" db="EMBL/GenBank/DDBJ databases">
        <title>Insight into the proteome of Arion vulgaris.</title>
        <authorList>
            <person name="Aradska J."/>
            <person name="Bulat T."/>
            <person name="Smidak R."/>
            <person name="Sarate P."/>
            <person name="Gangsoo J."/>
            <person name="Sialana F."/>
            <person name="Bilban M."/>
            <person name="Lubec G."/>
        </authorList>
    </citation>
    <scope>NUCLEOTIDE SEQUENCE</scope>
    <source>
        <tissue evidence="2">Skin</tissue>
    </source>
</reference>
<dbReference type="Pfam" id="PF13086">
    <property type="entry name" value="AAA_11"/>
    <property type="match status" value="1"/>
</dbReference>
<protein>
    <recommendedName>
        <fullName evidence="1">DNA2/NAM7 helicase helicase domain-containing protein</fullName>
    </recommendedName>
</protein>
<dbReference type="AlphaFoldDB" id="A0A0B6Z1Q5"/>
<dbReference type="Gene3D" id="3.40.50.300">
    <property type="entry name" value="P-loop containing nucleotide triphosphate hydrolases"/>
    <property type="match status" value="1"/>
</dbReference>
<evidence type="ECO:0000313" key="2">
    <source>
        <dbReference type="EMBL" id="CEK62494.1"/>
    </source>
</evidence>
<dbReference type="InterPro" id="IPR027417">
    <property type="entry name" value="P-loop_NTPase"/>
</dbReference>